<evidence type="ECO:0000259" key="1">
    <source>
        <dbReference type="PROSITE" id="PS51857"/>
    </source>
</evidence>
<reference evidence="2" key="1">
    <citation type="submission" date="2018-06" db="EMBL/GenBank/DDBJ databases">
        <authorList>
            <person name="Zhirakovskaya E."/>
        </authorList>
    </citation>
    <scope>NUCLEOTIDE SEQUENCE</scope>
</reference>
<dbReference type="InterPro" id="IPR036567">
    <property type="entry name" value="RHF-like"/>
</dbReference>
<dbReference type="Gene3D" id="2.40.50.140">
    <property type="entry name" value="Nucleic acid-binding proteins"/>
    <property type="match status" value="1"/>
</dbReference>
<dbReference type="InterPro" id="IPR002059">
    <property type="entry name" value="CSP_DNA-bd"/>
</dbReference>
<dbReference type="SMART" id="SM00357">
    <property type="entry name" value="CSP"/>
    <property type="match status" value="1"/>
</dbReference>
<dbReference type="InterPro" id="IPR003489">
    <property type="entry name" value="RHF/RaiA"/>
</dbReference>
<protein>
    <submittedName>
        <fullName evidence="2">Ribosomal arrest protein RaiA / Cold shock protein of CSP family</fullName>
    </submittedName>
</protein>
<dbReference type="GO" id="GO:0003676">
    <property type="term" value="F:nucleic acid binding"/>
    <property type="evidence" value="ECO:0007669"/>
    <property type="project" value="InterPro"/>
</dbReference>
<dbReference type="InterPro" id="IPR011129">
    <property type="entry name" value="CSD"/>
</dbReference>
<evidence type="ECO:0000313" key="2">
    <source>
        <dbReference type="EMBL" id="VAW41232.1"/>
    </source>
</evidence>
<dbReference type="InterPro" id="IPR012340">
    <property type="entry name" value="NA-bd_OB-fold"/>
</dbReference>
<gene>
    <name evidence="2" type="ORF">MNBD_DELTA04-1165</name>
</gene>
<dbReference type="SUPFAM" id="SSF69754">
    <property type="entry name" value="Ribosome binding protein Y (YfiA homologue)"/>
    <property type="match status" value="1"/>
</dbReference>
<accession>A0A3B0VQ54</accession>
<dbReference type="EMBL" id="UOEY01000119">
    <property type="protein sequence ID" value="VAW41232.1"/>
    <property type="molecule type" value="Genomic_DNA"/>
</dbReference>
<dbReference type="Gene3D" id="3.30.160.100">
    <property type="entry name" value="Ribosome hibernation promotion factor-like"/>
    <property type="match status" value="1"/>
</dbReference>
<dbReference type="AlphaFoldDB" id="A0A3B0VQ54"/>
<dbReference type="PRINTS" id="PR00050">
    <property type="entry name" value="COLDSHOCK"/>
</dbReference>
<feature type="domain" description="CSD" evidence="1">
    <location>
        <begin position="113"/>
        <end position="177"/>
    </location>
</feature>
<dbReference type="SUPFAM" id="SSF50249">
    <property type="entry name" value="Nucleic acid-binding proteins"/>
    <property type="match status" value="1"/>
</dbReference>
<dbReference type="PROSITE" id="PS51857">
    <property type="entry name" value="CSD_2"/>
    <property type="match status" value="1"/>
</dbReference>
<organism evidence="2">
    <name type="scientific">hydrothermal vent metagenome</name>
    <dbReference type="NCBI Taxonomy" id="652676"/>
    <lineage>
        <taxon>unclassified sequences</taxon>
        <taxon>metagenomes</taxon>
        <taxon>ecological metagenomes</taxon>
    </lineage>
</organism>
<dbReference type="Pfam" id="PF02482">
    <property type="entry name" value="Ribosomal_S30AE"/>
    <property type="match status" value="1"/>
</dbReference>
<sequence length="180" mass="20246">MELKIEARNLDMRKGWQEKIEAEKAKLVRHYANFVLYLRVTIESTSHYKEGGYEVRVVASVPNDTVVVKRRGDKVHPLLVEAFDVLGLQLKEIVRKKQAHKSVKAQGAVLDGNGTGIIKRLFPYESYGFIVTSDEQEIFFHENALKDISMGDLNEGDVVMFSVAEGDKGPLATLVRAERG</sequence>
<proteinExistence type="predicted"/>
<dbReference type="Pfam" id="PF00313">
    <property type="entry name" value="CSD"/>
    <property type="match status" value="1"/>
</dbReference>
<name>A0A3B0VQ54_9ZZZZ</name>